<dbReference type="SUPFAM" id="SSF69279">
    <property type="entry name" value="Phage tail proteins"/>
    <property type="match status" value="2"/>
</dbReference>
<dbReference type="GO" id="GO:0005576">
    <property type="term" value="C:extracellular region"/>
    <property type="evidence" value="ECO:0007669"/>
    <property type="project" value="UniProtKB-SubCell"/>
</dbReference>
<organism evidence="7 8">
    <name type="scientific">Pseudomonas tremae</name>
    <dbReference type="NCBI Taxonomy" id="200454"/>
    <lineage>
        <taxon>Bacteria</taxon>
        <taxon>Pseudomonadati</taxon>
        <taxon>Pseudomonadota</taxon>
        <taxon>Gammaproteobacteria</taxon>
        <taxon>Pseudomonadales</taxon>
        <taxon>Pseudomonadaceae</taxon>
        <taxon>Pseudomonas</taxon>
    </lineage>
</organism>
<dbReference type="Gene3D" id="4.10.220.110">
    <property type="match status" value="1"/>
</dbReference>
<dbReference type="InterPro" id="IPR037026">
    <property type="entry name" value="Vgr_OB-fold_dom_sf"/>
</dbReference>
<accession>A0AA40P448</accession>
<dbReference type="SUPFAM" id="SSF69255">
    <property type="entry name" value="gp5 N-terminal domain-like"/>
    <property type="match status" value="1"/>
</dbReference>
<comment type="caution">
    <text evidence="7">The sequence shown here is derived from an EMBL/GenBank/DDBJ whole genome shotgun (WGS) entry which is preliminary data.</text>
</comment>
<dbReference type="InterPro" id="IPR006531">
    <property type="entry name" value="Gp5/Vgr_OB"/>
</dbReference>
<dbReference type="InterPro" id="IPR006533">
    <property type="entry name" value="T6SS_Vgr_RhsGE"/>
</dbReference>
<name>A0AA40P448_9PSED</name>
<dbReference type="Gene3D" id="3.55.50.10">
    <property type="entry name" value="Baseplate protein-like domains"/>
    <property type="match status" value="1"/>
</dbReference>
<dbReference type="Gene3D" id="2.40.50.230">
    <property type="entry name" value="Gp5 N-terminal domain"/>
    <property type="match status" value="1"/>
</dbReference>
<dbReference type="PANTHER" id="PTHR32305:SF15">
    <property type="entry name" value="PROTEIN RHSA-RELATED"/>
    <property type="match status" value="1"/>
</dbReference>
<evidence type="ECO:0000256" key="3">
    <source>
        <dbReference type="ARBA" id="ARBA00022525"/>
    </source>
</evidence>
<evidence type="ECO:0000259" key="5">
    <source>
        <dbReference type="Pfam" id="PF04717"/>
    </source>
</evidence>
<proteinExistence type="inferred from homology"/>
<evidence type="ECO:0000256" key="1">
    <source>
        <dbReference type="ARBA" id="ARBA00004613"/>
    </source>
</evidence>
<dbReference type="Gene3D" id="2.30.110.50">
    <property type="match status" value="1"/>
</dbReference>
<evidence type="ECO:0000313" key="7">
    <source>
        <dbReference type="EMBL" id="KPZ00347.1"/>
    </source>
</evidence>
<dbReference type="RefSeq" id="WP_054997707.1">
    <property type="nucleotide sequence ID" value="NZ_LJRO01000200.1"/>
</dbReference>
<evidence type="ECO:0000313" key="8">
    <source>
        <dbReference type="Proteomes" id="UP000050523"/>
    </source>
</evidence>
<dbReference type="Proteomes" id="UP000050523">
    <property type="component" value="Unassembled WGS sequence"/>
</dbReference>
<dbReference type="Pfam" id="PF04717">
    <property type="entry name" value="Phage_base_V"/>
    <property type="match status" value="1"/>
</dbReference>
<reference evidence="7 8" key="1">
    <citation type="submission" date="2015-09" db="EMBL/GenBank/DDBJ databases">
        <title>Genome announcement of multiple Pseudomonas syringae strains.</title>
        <authorList>
            <person name="Thakur S."/>
            <person name="Wang P.W."/>
            <person name="Gong Y."/>
            <person name="Weir B.S."/>
            <person name="Guttman D.S."/>
        </authorList>
    </citation>
    <scope>NUCLEOTIDE SEQUENCE [LARGE SCALE GENOMIC DNA]</scope>
    <source>
        <strain evidence="7 8">ICMP9151</strain>
    </source>
</reference>
<dbReference type="NCBIfam" id="TIGR01646">
    <property type="entry name" value="vgr_GE"/>
    <property type="match status" value="1"/>
</dbReference>
<dbReference type="InterPro" id="IPR054030">
    <property type="entry name" value="Gp5_Vgr_C"/>
</dbReference>
<evidence type="ECO:0000259" key="6">
    <source>
        <dbReference type="Pfam" id="PF22178"/>
    </source>
</evidence>
<dbReference type="Pfam" id="PF05954">
    <property type="entry name" value="Phage_GPD"/>
    <property type="match status" value="1"/>
</dbReference>
<dbReference type="InterPro" id="IPR050708">
    <property type="entry name" value="T6SS_VgrG/RHS"/>
</dbReference>
<dbReference type="NCBIfam" id="TIGR03361">
    <property type="entry name" value="VI_Rhs_Vgr"/>
    <property type="match status" value="1"/>
</dbReference>
<dbReference type="Pfam" id="PF22178">
    <property type="entry name" value="Gp5_trimer_C"/>
    <property type="match status" value="1"/>
</dbReference>
<gene>
    <name evidence="7" type="ORF">ALO43_01891</name>
</gene>
<feature type="domain" description="Gp5/Type VI secretion system Vgr C-terminal trimerisation" evidence="6">
    <location>
        <begin position="467"/>
        <end position="572"/>
    </location>
</feature>
<dbReference type="SUPFAM" id="SSF69349">
    <property type="entry name" value="Phage fibre proteins"/>
    <property type="match status" value="1"/>
</dbReference>
<dbReference type="AlphaFoldDB" id="A0AA40P448"/>
<keyword evidence="3" id="KW-0964">Secreted</keyword>
<evidence type="ECO:0000256" key="2">
    <source>
        <dbReference type="ARBA" id="ARBA00005558"/>
    </source>
</evidence>
<comment type="similarity">
    <text evidence="2">Belongs to the VgrG protein family.</text>
</comment>
<dbReference type="InterPro" id="IPR017847">
    <property type="entry name" value="T6SS_RhsGE_Vgr_subset"/>
</dbReference>
<feature type="region of interest" description="Disordered" evidence="4">
    <location>
        <begin position="617"/>
        <end position="638"/>
    </location>
</feature>
<evidence type="ECO:0000256" key="4">
    <source>
        <dbReference type="SAM" id="MobiDB-lite"/>
    </source>
</evidence>
<feature type="domain" description="Gp5/Type VI secretion system Vgr protein OB-fold" evidence="5">
    <location>
        <begin position="383"/>
        <end position="450"/>
    </location>
</feature>
<dbReference type="PANTHER" id="PTHR32305">
    <property type="match status" value="1"/>
</dbReference>
<protein>
    <submittedName>
        <fullName evidence="7">Type IV secretion protein Rh</fullName>
    </submittedName>
</protein>
<comment type="subcellular location">
    <subcellularLocation>
        <location evidence="1">Secreted</location>
    </subcellularLocation>
</comment>
<sequence>MSDHPPFRLSLADKEHLFNVLSFAGHEAINQPFCFTVELVSEHTSLDLESLLGLPAFLQFAPDGGGIHGLIDSIAQSDSGPRLTRYAITLRPRLARLGHRTNQRIFQHRTVPQIIATVLEEHHLLADTYRFDLGTACPEREYCVQYNESDLHFIQRLCEEEGLHYHFEHSFTAHNLVFGDDQTVFPRLGPVIYKQNSGMAGKEPVIRSFTLRLETRSHHTTHRDYHFEKPYLTMEGSAIGGDNPDLEHYDYPGGFTHRDRGSHLATRALERHRHDYRLGDGQSDQPLLVSGHFLQLIEHPNEDWNDLWLLNEVRHEGRQLQALEESASPIQGDGDFHQRYHNTFAATPWKACYRPPLRHIKPRIFGSQTAVVTGPKDQEIHCDRHGRVKVQFHWDREGQANDRTSCWLRVSSSWAGNRYGGMVIPRVGMEVLVTFLEGDPDRPMISGCLYHAEHVPPYDLPAHQTRSVFKTLSSPGGNGSNELRIEDQADQEQIYIHAQRDWEQHIRHDQKIHVGHERHDHVEANSYSVFKAEEHWNVEADRLTEVKMDDHLTVGGTRHISVANGLLAEAGREVHLKAGHKLVIEAGLEITIKVGGCFIKLDAGGVTMAGPEVKLNSGGSPGAGSGATPLRPGLSNRVDTVKTGEILPSAQAQTMKRRPFCEQCERATESATP</sequence>
<dbReference type="EMBL" id="LJRO01000200">
    <property type="protein sequence ID" value="KPZ00347.1"/>
    <property type="molecule type" value="Genomic_DNA"/>
</dbReference>